<evidence type="ECO:0000256" key="1">
    <source>
        <dbReference type="SAM" id="Phobius"/>
    </source>
</evidence>
<evidence type="ECO:0000313" key="2">
    <source>
        <dbReference type="EMBL" id="ABW30736.1"/>
    </source>
</evidence>
<dbReference type="AlphaFoldDB" id="B0BZJ1"/>
<evidence type="ECO:0000313" key="3">
    <source>
        <dbReference type="Proteomes" id="UP000000268"/>
    </source>
</evidence>
<keyword evidence="1" id="KW-0812">Transmembrane</keyword>
<feature type="transmembrane region" description="Helical" evidence="1">
    <location>
        <begin position="29"/>
        <end position="50"/>
    </location>
</feature>
<dbReference type="KEGG" id="amr:AM1_5791"/>
<keyword evidence="1" id="KW-1133">Transmembrane helix</keyword>
<dbReference type="OrthoDB" id="565284at2"/>
<organism evidence="2 3">
    <name type="scientific">Acaryochloris marina (strain MBIC 11017)</name>
    <dbReference type="NCBI Taxonomy" id="329726"/>
    <lineage>
        <taxon>Bacteria</taxon>
        <taxon>Bacillati</taxon>
        <taxon>Cyanobacteriota</taxon>
        <taxon>Cyanophyceae</taxon>
        <taxon>Acaryochloridales</taxon>
        <taxon>Acaryochloridaceae</taxon>
        <taxon>Acaryochloris</taxon>
    </lineage>
</organism>
<protein>
    <submittedName>
        <fullName evidence="2">Uncharacterized protein</fullName>
    </submittedName>
</protein>
<dbReference type="HOGENOM" id="CLU_2412222_0_0_3"/>
<keyword evidence="1" id="KW-0472">Membrane</keyword>
<dbReference type="EMBL" id="CP000828">
    <property type="protein sequence ID" value="ABW30736.1"/>
    <property type="molecule type" value="Genomic_DNA"/>
</dbReference>
<name>B0BZJ1_ACAM1</name>
<keyword evidence="3" id="KW-1185">Reference proteome</keyword>
<sequence>MIILLVGAIGLVMWSLQLMKMAHHSSEKSLIFAGVLVAVSAIGLVAVYMLMDGCMGYITGGESVSAQASNLPLMVVSHFSSIF</sequence>
<dbReference type="RefSeq" id="WP_012165950.1">
    <property type="nucleotide sequence ID" value="NC_009925.1"/>
</dbReference>
<gene>
    <name evidence="2" type="ordered locus">AM1_5791</name>
</gene>
<dbReference type="STRING" id="329726.AM1_5791"/>
<reference evidence="2 3" key="1">
    <citation type="journal article" date="2008" name="Proc. Natl. Acad. Sci. U.S.A.">
        <title>Niche adaptation and genome expansion in the chlorophyll d-producing cyanobacterium Acaryochloris marina.</title>
        <authorList>
            <person name="Swingley W.D."/>
            <person name="Chen M."/>
            <person name="Cheung P.C."/>
            <person name="Conrad A.L."/>
            <person name="Dejesa L.C."/>
            <person name="Hao J."/>
            <person name="Honchak B.M."/>
            <person name="Karbach L.E."/>
            <person name="Kurdoglu A."/>
            <person name="Lahiri S."/>
            <person name="Mastrian S.D."/>
            <person name="Miyashita H."/>
            <person name="Page L."/>
            <person name="Ramakrishna P."/>
            <person name="Satoh S."/>
            <person name="Sattley W.M."/>
            <person name="Shimada Y."/>
            <person name="Taylor H.L."/>
            <person name="Tomo T."/>
            <person name="Tsuchiya T."/>
            <person name="Wang Z.T."/>
            <person name="Raymond J."/>
            <person name="Mimuro M."/>
            <person name="Blankenship R.E."/>
            <person name="Touchman J.W."/>
        </authorList>
    </citation>
    <scope>NUCLEOTIDE SEQUENCE [LARGE SCALE GENOMIC DNA]</scope>
    <source>
        <strain evidence="3">MBIC 11017</strain>
    </source>
</reference>
<proteinExistence type="predicted"/>
<accession>B0BZJ1</accession>
<dbReference type="Proteomes" id="UP000000268">
    <property type="component" value="Chromosome"/>
</dbReference>